<dbReference type="SMART" id="SM00248">
    <property type="entry name" value="ANK"/>
    <property type="match status" value="2"/>
</dbReference>
<dbReference type="PANTHER" id="PTHR22677:SF4">
    <property type="entry name" value="USHER SYNDROME TYPE-1G PROTEIN-LIKE PROTEIN"/>
    <property type="match status" value="1"/>
</dbReference>
<accession>A0A6A6AMP3</accession>
<dbReference type="RefSeq" id="XP_033526742.1">
    <property type="nucleotide sequence ID" value="XM_033663404.1"/>
</dbReference>
<protein>
    <submittedName>
        <fullName evidence="2">Uncharacterized protein</fullName>
    </submittedName>
</protein>
<proteinExistence type="predicted"/>
<evidence type="ECO:0000256" key="1">
    <source>
        <dbReference type="PROSITE-ProRule" id="PRU00023"/>
    </source>
</evidence>
<dbReference type="EMBL" id="ML977501">
    <property type="protein sequence ID" value="KAF2132355.1"/>
    <property type="molecule type" value="Genomic_DNA"/>
</dbReference>
<dbReference type="Proteomes" id="UP000799771">
    <property type="component" value="Unassembled WGS sequence"/>
</dbReference>
<name>A0A6A6AMP3_9PLEO</name>
<organism evidence="2 3">
    <name type="scientific">Dothidotthia symphoricarpi CBS 119687</name>
    <dbReference type="NCBI Taxonomy" id="1392245"/>
    <lineage>
        <taxon>Eukaryota</taxon>
        <taxon>Fungi</taxon>
        <taxon>Dikarya</taxon>
        <taxon>Ascomycota</taxon>
        <taxon>Pezizomycotina</taxon>
        <taxon>Dothideomycetes</taxon>
        <taxon>Pleosporomycetidae</taxon>
        <taxon>Pleosporales</taxon>
        <taxon>Dothidotthiaceae</taxon>
        <taxon>Dothidotthia</taxon>
    </lineage>
</organism>
<sequence length="65" mass="7129">GSPLFVASRRGHKQIVQLLLERGADVNLVLDRTSQYRTALEAATAGREEDIVQLLLDKGATPIRT</sequence>
<dbReference type="OrthoDB" id="4772757at2759"/>
<keyword evidence="3" id="KW-1185">Reference proteome</keyword>
<evidence type="ECO:0000313" key="3">
    <source>
        <dbReference type="Proteomes" id="UP000799771"/>
    </source>
</evidence>
<dbReference type="PANTHER" id="PTHR22677">
    <property type="entry name" value="ANKYRIN REPEAT DOMAIN-CONTAINING PROTEIN 60"/>
    <property type="match status" value="1"/>
</dbReference>
<dbReference type="InterPro" id="IPR039323">
    <property type="entry name" value="ANKRD_45/46/60"/>
</dbReference>
<dbReference type="PROSITE" id="PS50297">
    <property type="entry name" value="ANK_REP_REGION"/>
    <property type="match status" value="1"/>
</dbReference>
<dbReference type="InterPro" id="IPR002110">
    <property type="entry name" value="Ankyrin_rpt"/>
</dbReference>
<keyword evidence="1" id="KW-0040">ANK repeat</keyword>
<dbReference type="AlphaFoldDB" id="A0A6A6AMP3"/>
<feature type="non-terminal residue" evidence="2">
    <location>
        <position position="1"/>
    </location>
</feature>
<reference evidence="2" key="1">
    <citation type="journal article" date="2020" name="Stud. Mycol.">
        <title>101 Dothideomycetes genomes: a test case for predicting lifestyles and emergence of pathogens.</title>
        <authorList>
            <person name="Haridas S."/>
            <person name="Albert R."/>
            <person name="Binder M."/>
            <person name="Bloem J."/>
            <person name="Labutti K."/>
            <person name="Salamov A."/>
            <person name="Andreopoulos B."/>
            <person name="Baker S."/>
            <person name="Barry K."/>
            <person name="Bills G."/>
            <person name="Bluhm B."/>
            <person name="Cannon C."/>
            <person name="Castanera R."/>
            <person name="Culley D."/>
            <person name="Daum C."/>
            <person name="Ezra D."/>
            <person name="Gonzalez J."/>
            <person name="Henrissat B."/>
            <person name="Kuo A."/>
            <person name="Liang C."/>
            <person name="Lipzen A."/>
            <person name="Lutzoni F."/>
            <person name="Magnuson J."/>
            <person name="Mondo S."/>
            <person name="Nolan M."/>
            <person name="Ohm R."/>
            <person name="Pangilinan J."/>
            <person name="Park H.-J."/>
            <person name="Ramirez L."/>
            <person name="Alfaro M."/>
            <person name="Sun H."/>
            <person name="Tritt A."/>
            <person name="Yoshinaga Y."/>
            <person name="Zwiers L.-H."/>
            <person name="Turgeon B."/>
            <person name="Goodwin S."/>
            <person name="Spatafora J."/>
            <person name="Crous P."/>
            <person name="Grigoriev I."/>
        </authorList>
    </citation>
    <scope>NUCLEOTIDE SEQUENCE</scope>
    <source>
        <strain evidence="2">CBS 119687</strain>
    </source>
</reference>
<feature type="repeat" description="ANK" evidence="1">
    <location>
        <begin position="1"/>
        <end position="31"/>
    </location>
</feature>
<dbReference type="SUPFAM" id="SSF48403">
    <property type="entry name" value="Ankyrin repeat"/>
    <property type="match status" value="1"/>
</dbReference>
<dbReference type="PROSITE" id="PS50088">
    <property type="entry name" value="ANK_REPEAT"/>
    <property type="match status" value="1"/>
</dbReference>
<dbReference type="InterPro" id="IPR036770">
    <property type="entry name" value="Ankyrin_rpt-contain_sf"/>
</dbReference>
<dbReference type="GeneID" id="54403836"/>
<dbReference type="Pfam" id="PF12796">
    <property type="entry name" value="Ank_2"/>
    <property type="match status" value="1"/>
</dbReference>
<evidence type="ECO:0000313" key="2">
    <source>
        <dbReference type="EMBL" id="KAF2132355.1"/>
    </source>
</evidence>
<gene>
    <name evidence="2" type="ORF">P153DRAFT_285514</name>
</gene>
<dbReference type="Gene3D" id="1.25.40.20">
    <property type="entry name" value="Ankyrin repeat-containing domain"/>
    <property type="match status" value="1"/>
</dbReference>